<reference evidence="8 9" key="1">
    <citation type="submission" date="2016-04" db="EMBL/GenBank/DDBJ databases">
        <title>Draft genome of Fonsecaea erecta CBS 125763.</title>
        <authorList>
            <person name="Weiss V.A."/>
            <person name="Vicente V.A."/>
            <person name="Raittz R.T."/>
            <person name="Moreno L.F."/>
            <person name="De Souza E.M."/>
            <person name="Pedrosa F.O."/>
            <person name="Steffens M.B."/>
            <person name="Faoro H."/>
            <person name="Tadra-Sfeir M.Z."/>
            <person name="Najafzadeh M.J."/>
            <person name="Felipe M.S."/>
            <person name="Teixeira M."/>
            <person name="Sun J."/>
            <person name="Xi L."/>
            <person name="Gomes R."/>
            <person name="De Azevedo C.M."/>
            <person name="Salgado C.G."/>
            <person name="Da Silva M.B."/>
            <person name="Nascimento M.F."/>
            <person name="Queiroz-Telles F."/>
            <person name="Attili D.S."/>
            <person name="Gorbushina A."/>
        </authorList>
    </citation>
    <scope>NUCLEOTIDE SEQUENCE [LARGE SCALE GENOMIC DNA]</scope>
    <source>
        <strain evidence="8 9">CBS 125763</strain>
    </source>
</reference>
<keyword evidence="4 6" id="KW-1133">Transmembrane helix</keyword>
<feature type="transmembrane region" description="Helical" evidence="6">
    <location>
        <begin position="324"/>
        <end position="345"/>
    </location>
</feature>
<evidence type="ECO:0000259" key="7">
    <source>
        <dbReference type="Pfam" id="PF01490"/>
    </source>
</evidence>
<feature type="transmembrane region" description="Helical" evidence="6">
    <location>
        <begin position="366"/>
        <end position="385"/>
    </location>
</feature>
<dbReference type="PANTHER" id="PTHR22950">
    <property type="entry name" value="AMINO ACID TRANSPORTER"/>
    <property type="match status" value="1"/>
</dbReference>
<feature type="transmembrane region" description="Helical" evidence="6">
    <location>
        <begin position="284"/>
        <end position="304"/>
    </location>
</feature>
<keyword evidence="3 6" id="KW-0812">Transmembrane</keyword>
<comment type="caution">
    <text evidence="8">The sequence shown here is derived from an EMBL/GenBank/DDBJ whole genome shotgun (WGS) entry which is preliminary data.</text>
</comment>
<dbReference type="PANTHER" id="PTHR22950:SF697">
    <property type="entry name" value="AMINO ACID TRANSPORTER (EUROFUNG)"/>
    <property type="match status" value="1"/>
</dbReference>
<dbReference type="AlphaFoldDB" id="A0A178ZA98"/>
<evidence type="ECO:0000256" key="4">
    <source>
        <dbReference type="ARBA" id="ARBA00022989"/>
    </source>
</evidence>
<evidence type="ECO:0000256" key="2">
    <source>
        <dbReference type="ARBA" id="ARBA00008066"/>
    </source>
</evidence>
<feature type="transmembrane region" description="Helical" evidence="6">
    <location>
        <begin position="142"/>
        <end position="163"/>
    </location>
</feature>
<feature type="transmembrane region" description="Helical" evidence="6">
    <location>
        <begin position="196"/>
        <end position="220"/>
    </location>
</feature>
<organism evidence="8 9">
    <name type="scientific">Fonsecaea erecta</name>
    <dbReference type="NCBI Taxonomy" id="1367422"/>
    <lineage>
        <taxon>Eukaryota</taxon>
        <taxon>Fungi</taxon>
        <taxon>Dikarya</taxon>
        <taxon>Ascomycota</taxon>
        <taxon>Pezizomycotina</taxon>
        <taxon>Eurotiomycetes</taxon>
        <taxon>Chaetothyriomycetidae</taxon>
        <taxon>Chaetothyriales</taxon>
        <taxon>Herpotrichiellaceae</taxon>
        <taxon>Fonsecaea</taxon>
    </lineage>
</organism>
<feature type="transmembrane region" description="Helical" evidence="6">
    <location>
        <begin position="170"/>
        <end position="190"/>
    </location>
</feature>
<feature type="transmembrane region" description="Helical" evidence="6">
    <location>
        <begin position="431"/>
        <end position="454"/>
    </location>
</feature>
<dbReference type="GeneID" id="30014335"/>
<evidence type="ECO:0000313" key="9">
    <source>
        <dbReference type="Proteomes" id="UP000078343"/>
    </source>
</evidence>
<dbReference type="STRING" id="1367422.A0A178ZA98"/>
<feature type="transmembrane region" description="Helical" evidence="6">
    <location>
        <begin position="391"/>
        <end position="419"/>
    </location>
</feature>
<feature type="transmembrane region" description="Helical" evidence="6">
    <location>
        <begin position="65"/>
        <end position="91"/>
    </location>
</feature>
<feature type="domain" description="Amino acid transporter transmembrane" evidence="7">
    <location>
        <begin position="50"/>
        <end position="454"/>
    </location>
</feature>
<dbReference type="OrthoDB" id="40134at2759"/>
<dbReference type="Proteomes" id="UP000078343">
    <property type="component" value="Unassembled WGS sequence"/>
</dbReference>
<keyword evidence="5 6" id="KW-0472">Membrane</keyword>
<keyword evidence="9" id="KW-1185">Reference proteome</keyword>
<evidence type="ECO:0000313" key="8">
    <source>
        <dbReference type="EMBL" id="OAP56015.1"/>
    </source>
</evidence>
<dbReference type="RefSeq" id="XP_018689382.1">
    <property type="nucleotide sequence ID" value="XM_018841673.1"/>
</dbReference>
<accession>A0A178ZA98</accession>
<dbReference type="GO" id="GO:0016020">
    <property type="term" value="C:membrane"/>
    <property type="evidence" value="ECO:0007669"/>
    <property type="project" value="UniProtKB-SubCell"/>
</dbReference>
<gene>
    <name evidence="8" type="ORF">AYL99_10167</name>
</gene>
<evidence type="ECO:0000256" key="6">
    <source>
        <dbReference type="SAM" id="Phobius"/>
    </source>
</evidence>
<dbReference type="InterPro" id="IPR013057">
    <property type="entry name" value="AA_transpt_TM"/>
</dbReference>
<evidence type="ECO:0000256" key="1">
    <source>
        <dbReference type="ARBA" id="ARBA00004141"/>
    </source>
</evidence>
<proteinExistence type="inferred from homology"/>
<dbReference type="EMBL" id="LVYI01000010">
    <property type="protein sequence ID" value="OAP56015.1"/>
    <property type="molecule type" value="Genomic_DNA"/>
</dbReference>
<name>A0A178ZA98_9EURO</name>
<dbReference type="Pfam" id="PF01490">
    <property type="entry name" value="Aa_trans"/>
    <property type="match status" value="1"/>
</dbReference>
<comment type="similarity">
    <text evidence="2">Belongs to the amino acid/polyamine transporter 2 family.</text>
</comment>
<comment type="subcellular location">
    <subcellularLocation>
        <location evidence="1">Membrane</location>
        <topology evidence="1">Multi-pass membrane protein</topology>
    </subcellularLocation>
</comment>
<dbReference type="GO" id="GO:0015179">
    <property type="term" value="F:L-amino acid transmembrane transporter activity"/>
    <property type="evidence" value="ECO:0007669"/>
    <property type="project" value="TreeGrafter"/>
</dbReference>
<sequence>MESTITEKRPDIEAVTPVGDASPVETGSKFGSVDEAEVFVTGQDGVNFRTVGWIRASMFFLKMTFAAGVLSIPAALYNLGAVAGCIFIVFWGGLNTYCAVLQGQFKLRYPSVHTVADSAHIAALELGLTKKNAWVVKEITEFVYLFTWILCAGVSTLGFSIALNAVSKHGTCSVTFGFVAYIIVASVASIRKIHNLGWITWVGFISIVTAIMIVVIAVTLRDRPAAAPQTGDFDLGFAALPPAGTTFATAWSASLAIFSSSANTSGFVPVISEMRRPQDYFKSVYVCMLWITSSYLALATTVYAYCGRWVASPALGSAGPTIKIISYAIAIPGLIAGTMICVHVAGKSIFVRVLRNTGHLTRNTKTHWAVWLACTYGTGLLGWILCEAIPFYGSLVSLIGALGFGYLGVCIPAVLWFVLNEGARKRSVAMAGMWYMHMAIFVLGVLITVGGTYANVVSIIDQYRMGQVGSAFSCLDNSNTVAGG</sequence>
<evidence type="ECO:0000256" key="5">
    <source>
        <dbReference type="ARBA" id="ARBA00023136"/>
    </source>
</evidence>
<protein>
    <recommendedName>
        <fullName evidence="7">Amino acid transporter transmembrane domain-containing protein</fullName>
    </recommendedName>
</protein>
<evidence type="ECO:0000256" key="3">
    <source>
        <dbReference type="ARBA" id="ARBA00022692"/>
    </source>
</evidence>